<name>A0A317ZFW9_9BACT</name>
<dbReference type="OrthoDB" id="9801899at2"/>
<organism evidence="8 9">
    <name type="scientific">Coraliomargarita sinensis</name>
    <dbReference type="NCBI Taxonomy" id="2174842"/>
    <lineage>
        <taxon>Bacteria</taxon>
        <taxon>Pseudomonadati</taxon>
        <taxon>Verrucomicrobiota</taxon>
        <taxon>Opitutia</taxon>
        <taxon>Puniceicoccales</taxon>
        <taxon>Coraliomargaritaceae</taxon>
        <taxon>Coraliomargarita</taxon>
    </lineage>
</organism>
<evidence type="ECO:0000256" key="1">
    <source>
        <dbReference type="ARBA" id="ARBA00004496"/>
    </source>
</evidence>
<dbReference type="GO" id="GO:0005737">
    <property type="term" value="C:cytoplasm"/>
    <property type="evidence" value="ECO:0007669"/>
    <property type="project" value="UniProtKB-SubCell"/>
</dbReference>
<keyword evidence="4" id="KW-0479">Metal-binding</keyword>
<dbReference type="GO" id="GO:0016791">
    <property type="term" value="F:phosphatase activity"/>
    <property type="evidence" value="ECO:0007669"/>
    <property type="project" value="InterPro"/>
</dbReference>
<dbReference type="InterPro" id="IPR006549">
    <property type="entry name" value="HAD-SF_hydro_IIIA"/>
</dbReference>
<comment type="subcellular location">
    <subcellularLocation>
        <location evidence="1">Cytoplasm</location>
    </subcellularLocation>
</comment>
<reference evidence="8 9" key="1">
    <citation type="submission" date="2018-05" db="EMBL/GenBank/DDBJ databases">
        <title>Coraliomargarita sinensis sp. nov., isolated from a marine solar saltern.</title>
        <authorList>
            <person name="Zhou L.Y."/>
        </authorList>
    </citation>
    <scope>NUCLEOTIDE SEQUENCE [LARGE SCALE GENOMIC DNA]</scope>
    <source>
        <strain evidence="8 9">WN38</strain>
    </source>
</reference>
<protein>
    <recommendedName>
        <fullName evidence="7">D,D-heptose 1,7-bisphosphate phosphatase</fullName>
    </recommendedName>
</protein>
<dbReference type="FunCoup" id="A0A317ZFW9">
    <property type="interactions" value="188"/>
</dbReference>
<sequence length="196" mass="21693">MMTENVWHNPAFANLSPKTAVFADRDGTLIEHVDYIDHPDKLKLLPGVKARVHQLIDKKIPFFILTNQSGVGRGYFPIETVHACQKKLFELLEIAPGQIAGWCIAPELPDTEGGYRKPSPRFIEEACQHLGTTPKQCHMIGDTLVDLETAWNSGAQAWAVSNGKPELPKRANAGEITGDFTLCENFPTCVDRILTA</sequence>
<dbReference type="Gene3D" id="3.40.50.1000">
    <property type="entry name" value="HAD superfamily/HAD-like"/>
    <property type="match status" value="1"/>
</dbReference>
<dbReference type="InterPro" id="IPR023214">
    <property type="entry name" value="HAD_sf"/>
</dbReference>
<accession>A0A317ZFW9</accession>
<dbReference type="Proteomes" id="UP000247099">
    <property type="component" value="Unassembled WGS sequence"/>
</dbReference>
<dbReference type="InterPro" id="IPR006543">
    <property type="entry name" value="Histidinol-phos"/>
</dbReference>
<proteinExistence type="inferred from homology"/>
<dbReference type="PANTHER" id="PTHR42891">
    <property type="entry name" value="D-GLYCERO-BETA-D-MANNO-HEPTOSE-1,7-BISPHOSPHATE 7-PHOSPHATASE"/>
    <property type="match status" value="1"/>
</dbReference>
<dbReference type="NCBIfam" id="TIGR01656">
    <property type="entry name" value="Histidinol-ppas"/>
    <property type="match status" value="1"/>
</dbReference>
<dbReference type="AlphaFoldDB" id="A0A317ZFW9"/>
<dbReference type="NCBIfam" id="TIGR01662">
    <property type="entry name" value="HAD-SF-IIIA"/>
    <property type="match status" value="1"/>
</dbReference>
<evidence type="ECO:0000256" key="6">
    <source>
        <dbReference type="ARBA" id="ARBA00023277"/>
    </source>
</evidence>
<evidence type="ECO:0000256" key="3">
    <source>
        <dbReference type="ARBA" id="ARBA00022490"/>
    </source>
</evidence>
<dbReference type="InParanoid" id="A0A317ZFW9"/>
<keyword evidence="9" id="KW-1185">Reference proteome</keyword>
<evidence type="ECO:0000256" key="4">
    <source>
        <dbReference type="ARBA" id="ARBA00022723"/>
    </source>
</evidence>
<keyword evidence="3" id="KW-0963">Cytoplasm</keyword>
<dbReference type="GO" id="GO:0046872">
    <property type="term" value="F:metal ion binding"/>
    <property type="evidence" value="ECO:0007669"/>
    <property type="project" value="UniProtKB-KW"/>
</dbReference>
<gene>
    <name evidence="8" type="ORF">DDZ13_13630</name>
</gene>
<dbReference type="InterPro" id="IPR004446">
    <property type="entry name" value="Heptose_bisP_phosphatase"/>
</dbReference>
<evidence type="ECO:0000256" key="5">
    <source>
        <dbReference type="ARBA" id="ARBA00022801"/>
    </source>
</evidence>
<evidence type="ECO:0000256" key="7">
    <source>
        <dbReference type="ARBA" id="ARBA00031828"/>
    </source>
</evidence>
<keyword evidence="5" id="KW-0378">Hydrolase</keyword>
<comment type="caution">
    <text evidence="8">The sequence shown here is derived from an EMBL/GenBank/DDBJ whole genome shotgun (WGS) entry which is preliminary data.</text>
</comment>
<evidence type="ECO:0000313" key="9">
    <source>
        <dbReference type="Proteomes" id="UP000247099"/>
    </source>
</evidence>
<dbReference type="InterPro" id="IPR036412">
    <property type="entry name" value="HAD-like_sf"/>
</dbReference>
<keyword evidence="6" id="KW-0119">Carbohydrate metabolism</keyword>
<dbReference type="EMBL" id="QHJQ01000012">
    <property type="protein sequence ID" value="PXA03103.1"/>
    <property type="molecule type" value="Genomic_DNA"/>
</dbReference>
<evidence type="ECO:0000313" key="8">
    <source>
        <dbReference type="EMBL" id="PXA03103.1"/>
    </source>
</evidence>
<evidence type="ECO:0000256" key="2">
    <source>
        <dbReference type="ARBA" id="ARBA00005628"/>
    </source>
</evidence>
<dbReference type="GO" id="GO:0005975">
    <property type="term" value="P:carbohydrate metabolic process"/>
    <property type="evidence" value="ECO:0007669"/>
    <property type="project" value="InterPro"/>
</dbReference>
<comment type="similarity">
    <text evidence="2">Belongs to the GmhB family.</text>
</comment>
<dbReference type="Pfam" id="PF13242">
    <property type="entry name" value="Hydrolase_like"/>
    <property type="match status" value="1"/>
</dbReference>
<dbReference type="PANTHER" id="PTHR42891:SF1">
    <property type="entry name" value="D-GLYCERO-BETA-D-MANNO-HEPTOSE-1,7-BISPHOSPHATE 7-PHOSPHATASE"/>
    <property type="match status" value="1"/>
</dbReference>
<dbReference type="SUPFAM" id="SSF56784">
    <property type="entry name" value="HAD-like"/>
    <property type="match status" value="1"/>
</dbReference>